<gene>
    <name evidence="1" type="ORF">J0S82_019507</name>
</gene>
<dbReference type="GO" id="GO:0005524">
    <property type="term" value="F:ATP binding"/>
    <property type="evidence" value="ECO:0007669"/>
    <property type="project" value="InterPro"/>
</dbReference>
<keyword evidence="2" id="KW-1185">Reference proteome</keyword>
<dbReference type="OrthoDB" id="9805002at2759"/>
<reference evidence="1" key="1">
    <citation type="journal article" date="2021" name="Evol. Appl.">
        <title>The genome of the Pyrenean desman and the effects of bottlenecks and inbreeding on the genomic landscape of an endangered species.</title>
        <authorList>
            <person name="Escoda L."/>
            <person name="Castresana J."/>
        </authorList>
    </citation>
    <scope>NUCLEOTIDE SEQUENCE</scope>
    <source>
        <strain evidence="1">IBE-C5619</strain>
    </source>
</reference>
<dbReference type="InterPro" id="IPR027413">
    <property type="entry name" value="GROEL-like_equatorial_sf"/>
</dbReference>
<dbReference type="GO" id="GO:0005832">
    <property type="term" value="C:chaperonin-containing T-complex"/>
    <property type="evidence" value="ECO:0007669"/>
    <property type="project" value="UniProtKB-ARBA"/>
</dbReference>
<protein>
    <submittedName>
        <fullName evidence="1">T-complex protein 1 subunit eta</fullName>
    </submittedName>
</protein>
<comment type="caution">
    <text evidence="1">The sequence shown here is derived from an EMBL/GenBank/DDBJ whole genome shotgun (WGS) entry which is preliminary data.</text>
</comment>
<dbReference type="EMBL" id="JAGFMF010011573">
    <property type="protein sequence ID" value="KAG8520344.1"/>
    <property type="molecule type" value="Genomic_DNA"/>
</dbReference>
<evidence type="ECO:0000313" key="1">
    <source>
        <dbReference type="EMBL" id="KAG8520344.1"/>
    </source>
</evidence>
<dbReference type="Proteomes" id="UP000700334">
    <property type="component" value="Unassembled WGS sequence"/>
</dbReference>
<dbReference type="AlphaFoldDB" id="A0A8J6DTR7"/>
<proteinExistence type="predicted"/>
<sequence>MDKLSVNSRAKISNDGDTILKFLDVIHPAAKTVVGTAKSQDAEVDDSRVSDAGETAHGRLYLPSTSLTGTFSVLAELLKEGLKKTIDLIKLSVDQHEYSQQVCWAAHVFKETQIGG</sequence>
<evidence type="ECO:0000313" key="2">
    <source>
        <dbReference type="Proteomes" id="UP000700334"/>
    </source>
</evidence>
<dbReference type="SUPFAM" id="SSF48592">
    <property type="entry name" value="GroEL equatorial domain-like"/>
    <property type="match status" value="1"/>
</dbReference>
<dbReference type="Gene3D" id="1.10.560.10">
    <property type="entry name" value="GroEL-like equatorial domain"/>
    <property type="match status" value="1"/>
</dbReference>
<name>A0A8J6DTR7_GALPY</name>
<dbReference type="InterPro" id="IPR002423">
    <property type="entry name" value="Cpn60/GroEL/TCP-1"/>
</dbReference>
<accession>A0A8J6DTR7</accession>
<organism evidence="1 2">
    <name type="scientific">Galemys pyrenaicus</name>
    <name type="common">Iberian desman</name>
    <name type="synonym">Pyrenean desman</name>
    <dbReference type="NCBI Taxonomy" id="202257"/>
    <lineage>
        <taxon>Eukaryota</taxon>
        <taxon>Metazoa</taxon>
        <taxon>Chordata</taxon>
        <taxon>Craniata</taxon>
        <taxon>Vertebrata</taxon>
        <taxon>Euteleostomi</taxon>
        <taxon>Mammalia</taxon>
        <taxon>Eutheria</taxon>
        <taxon>Laurasiatheria</taxon>
        <taxon>Eulipotyphla</taxon>
        <taxon>Talpidae</taxon>
        <taxon>Galemys</taxon>
    </lineage>
</organism>
<dbReference type="Pfam" id="PF00118">
    <property type="entry name" value="Cpn60_TCP1"/>
    <property type="match status" value="1"/>
</dbReference>